<dbReference type="OrthoDB" id="6600346at2759"/>
<evidence type="ECO:0000259" key="2">
    <source>
        <dbReference type="PROSITE" id="PS51915"/>
    </source>
</evidence>
<keyword evidence="1" id="KW-0862">Zinc</keyword>
<feature type="binding site" evidence="1">
    <location>
        <position position="17"/>
    </location>
    <ligand>
        <name>Zn(2+)</name>
        <dbReference type="ChEBI" id="CHEBI:29105"/>
    </ligand>
</feature>
<dbReference type="GO" id="GO:0008270">
    <property type="term" value="F:zinc ion binding"/>
    <property type="evidence" value="ECO:0007669"/>
    <property type="project" value="UniProtKB-UniRule"/>
</dbReference>
<name>A0A8S4SCM1_9NEOP</name>
<keyword evidence="1" id="KW-0479">Metal-binding</keyword>
<dbReference type="InterPro" id="IPR012934">
    <property type="entry name" value="Znf_AD"/>
</dbReference>
<feature type="binding site" evidence="1">
    <location>
        <position position="60"/>
    </location>
    <ligand>
        <name>Zn(2+)</name>
        <dbReference type="ChEBI" id="CHEBI:29105"/>
    </ligand>
</feature>
<dbReference type="PROSITE" id="PS51915">
    <property type="entry name" value="ZAD"/>
    <property type="match status" value="1"/>
</dbReference>
<keyword evidence="1" id="KW-0863">Zinc-finger</keyword>
<dbReference type="SMART" id="SM00868">
    <property type="entry name" value="zf-AD"/>
    <property type="match status" value="1"/>
</dbReference>
<reference evidence="3" key="1">
    <citation type="submission" date="2022-03" db="EMBL/GenBank/DDBJ databases">
        <authorList>
            <person name="Lindestad O."/>
        </authorList>
    </citation>
    <scope>NUCLEOTIDE SEQUENCE</scope>
</reference>
<dbReference type="Proteomes" id="UP000838756">
    <property type="component" value="Unassembled WGS sequence"/>
</dbReference>
<feature type="binding site" evidence="1">
    <location>
        <position position="63"/>
    </location>
    <ligand>
        <name>Zn(2+)</name>
        <dbReference type="ChEBI" id="CHEBI:29105"/>
    </ligand>
</feature>
<gene>
    <name evidence="3" type="primary">jg10542</name>
    <name evidence="3" type="ORF">PAEG_LOCUS23324</name>
</gene>
<keyword evidence="4" id="KW-1185">Reference proteome</keyword>
<feature type="binding site" evidence="1">
    <location>
        <position position="14"/>
    </location>
    <ligand>
        <name>Zn(2+)</name>
        <dbReference type="ChEBI" id="CHEBI:29105"/>
    </ligand>
</feature>
<dbReference type="Gene3D" id="3.40.1800.20">
    <property type="match status" value="1"/>
</dbReference>
<dbReference type="SUPFAM" id="SSF57716">
    <property type="entry name" value="Glucocorticoid receptor-like (DNA-binding domain)"/>
    <property type="match status" value="1"/>
</dbReference>
<proteinExistence type="predicted"/>
<organism evidence="3 4">
    <name type="scientific">Pararge aegeria aegeria</name>
    <dbReference type="NCBI Taxonomy" id="348720"/>
    <lineage>
        <taxon>Eukaryota</taxon>
        <taxon>Metazoa</taxon>
        <taxon>Ecdysozoa</taxon>
        <taxon>Arthropoda</taxon>
        <taxon>Hexapoda</taxon>
        <taxon>Insecta</taxon>
        <taxon>Pterygota</taxon>
        <taxon>Neoptera</taxon>
        <taxon>Endopterygota</taxon>
        <taxon>Lepidoptera</taxon>
        <taxon>Glossata</taxon>
        <taxon>Ditrysia</taxon>
        <taxon>Papilionoidea</taxon>
        <taxon>Nymphalidae</taxon>
        <taxon>Satyrinae</taxon>
        <taxon>Satyrini</taxon>
        <taxon>Parargina</taxon>
        <taxon>Pararge</taxon>
    </lineage>
</organism>
<evidence type="ECO:0000313" key="4">
    <source>
        <dbReference type="Proteomes" id="UP000838756"/>
    </source>
</evidence>
<dbReference type="PANTHER" id="PTHR39942">
    <property type="entry name" value="BCDNA.LD26519-RELATED"/>
    <property type="match status" value="1"/>
</dbReference>
<protein>
    <submittedName>
        <fullName evidence="3">Jg10542 protein</fullName>
    </submittedName>
</protein>
<dbReference type="EMBL" id="CAKXAJ010026143">
    <property type="protein sequence ID" value="CAH2258343.1"/>
    <property type="molecule type" value="Genomic_DNA"/>
</dbReference>
<dbReference type="AlphaFoldDB" id="A0A8S4SCM1"/>
<evidence type="ECO:0000256" key="1">
    <source>
        <dbReference type="PROSITE-ProRule" id="PRU01263"/>
    </source>
</evidence>
<evidence type="ECO:0000313" key="3">
    <source>
        <dbReference type="EMBL" id="CAH2258343.1"/>
    </source>
</evidence>
<comment type="caution">
    <text evidence="3">The sequence shown here is derived from an EMBL/GenBank/DDBJ whole genome shotgun (WGS) entry which is preliminary data.</text>
</comment>
<dbReference type="PANTHER" id="PTHR39942:SF1">
    <property type="entry name" value="BCDNA.LD26519-RELATED"/>
    <property type="match status" value="1"/>
</dbReference>
<accession>A0A8S4SCM1</accession>
<feature type="domain" description="ZAD" evidence="2">
    <location>
        <begin position="12"/>
        <end position="87"/>
    </location>
</feature>
<sequence>MGSLDRGVLTGFICRLCSEMHRVVLHIYGEEGIRLCVSEKINRYLSINVSRSDPLPKTICKNCLERLENQHRLVMRIEQAANMLKGQRRARVGRGCYWLLPVMTNYGSEGGSLLIQPILYQKAQSV</sequence>
<dbReference type="GO" id="GO:0005634">
    <property type="term" value="C:nucleus"/>
    <property type="evidence" value="ECO:0007669"/>
    <property type="project" value="InterPro"/>
</dbReference>
<dbReference type="Pfam" id="PF07776">
    <property type="entry name" value="zf-AD"/>
    <property type="match status" value="1"/>
</dbReference>